<name>A0A3P7FH17_TOXCA</name>
<gene>
    <name evidence="2" type="ORF">TCNE_LOCUS4903</name>
</gene>
<feature type="region of interest" description="Disordered" evidence="1">
    <location>
        <begin position="32"/>
        <end position="58"/>
    </location>
</feature>
<proteinExistence type="predicted"/>
<dbReference type="EMBL" id="UYWY01009751">
    <property type="protein sequence ID" value="VDM33113.1"/>
    <property type="molecule type" value="Genomic_DNA"/>
</dbReference>
<evidence type="ECO:0000256" key="1">
    <source>
        <dbReference type="SAM" id="MobiDB-lite"/>
    </source>
</evidence>
<protein>
    <submittedName>
        <fullName evidence="2">Uncharacterized protein</fullName>
    </submittedName>
</protein>
<dbReference type="AlphaFoldDB" id="A0A3P7FH17"/>
<accession>A0A3P7FH17</accession>
<organism evidence="2">
    <name type="scientific">Toxocara canis</name>
    <name type="common">Canine roundworm</name>
    <dbReference type="NCBI Taxonomy" id="6265"/>
    <lineage>
        <taxon>Eukaryota</taxon>
        <taxon>Metazoa</taxon>
        <taxon>Ecdysozoa</taxon>
        <taxon>Nematoda</taxon>
        <taxon>Chromadorea</taxon>
        <taxon>Rhabditida</taxon>
        <taxon>Spirurina</taxon>
        <taxon>Ascaridomorpha</taxon>
        <taxon>Ascaridoidea</taxon>
        <taxon>Toxocaridae</taxon>
        <taxon>Toxocara</taxon>
    </lineage>
</organism>
<reference evidence="2" key="1">
    <citation type="submission" date="2018-11" db="EMBL/GenBank/DDBJ databases">
        <authorList>
            <consortium name="Pathogen Informatics"/>
        </authorList>
    </citation>
    <scope>NUCLEOTIDE SEQUENCE [LARGE SCALE GENOMIC DNA]</scope>
</reference>
<sequence length="88" mass="9627">MNGSAFPAPFPPFRMLLDPAIERLRLPPLVSPMDSDECASAAGDEEPSQSPPPNSDTKCACREKWTVQFSWQPAVGLVRITAVSRNLE</sequence>
<evidence type="ECO:0000313" key="2">
    <source>
        <dbReference type="EMBL" id="VDM33113.1"/>
    </source>
</evidence>